<evidence type="ECO:0000256" key="3">
    <source>
        <dbReference type="ARBA" id="ARBA00013253"/>
    </source>
</evidence>
<gene>
    <name evidence="14" type="ORF">AB835_01845</name>
</gene>
<protein>
    <recommendedName>
        <fullName evidence="4">2-amino-4-hydroxy-6-hydroxymethyldihydropteridine pyrophosphokinase</fullName>
        <ecNumber evidence="3">2.7.6.3</ecNumber>
    </recommendedName>
    <alternativeName>
        <fullName evidence="11">6-hydroxymethyl-7,8-dihydropterin pyrophosphokinase</fullName>
    </alternativeName>
    <alternativeName>
        <fullName evidence="12">7,8-dihydro-6-hydroxymethylpterin-pyrophosphokinase</fullName>
    </alternativeName>
</protein>
<dbReference type="Gene3D" id="3.30.70.560">
    <property type="entry name" value="7,8-Dihydro-6-hydroxymethylpterin-pyrophosphokinase HPPK"/>
    <property type="match status" value="1"/>
</dbReference>
<accession>A0A1D2QTB1</accession>
<dbReference type="EMBL" id="MDLC01000004">
    <property type="protein sequence ID" value="ODS24818.1"/>
    <property type="molecule type" value="Genomic_DNA"/>
</dbReference>
<keyword evidence="8" id="KW-0067">ATP-binding</keyword>
<name>A0A1D2QTB1_9GAMM</name>
<comment type="caution">
    <text evidence="14">The sequence shown here is derived from an EMBL/GenBank/DDBJ whole genome shotgun (WGS) entry which is preliminary data.</text>
</comment>
<dbReference type="PANTHER" id="PTHR43071">
    <property type="entry name" value="2-AMINO-4-HYDROXY-6-HYDROXYMETHYLDIHYDROPTERIDINE PYROPHOSPHOKINASE"/>
    <property type="match status" value="1"/>
</dbReference>
<evidence type="ECO:0000313" key="14">
    <source>
        <dbReference type="EMBL" id="ODS24818.1"/>
    </source>
</evidence>
<comment type="function">
    <text evidence="10">Catalyzes the transfer of pyrophosphate from adenosine triphosphate (ATP) to 6-hydroxymethyl-7,8-dihydropterin, an enzymatic step in folate biosynthesis pathway.</text>
</comment>
<dbReference type="Pfam" id="PF01288">
    <property type="entry name" value="HPPK"/>
    <property type="match status" value="1"/>
</dbReference>
<evidence type="ECO:0000256" key="8">
    <source>
        <dbReference type="ARBA" id="ARBA00022840"/>
    </source>
</evidence>
<evidence type="ECO:0000256" key="2">
    <source>
        <dbReference type="ARBA" id="ARBA00005810"/>
    </source>
</evidence>
<dbReference type="PANTHER" id="PTHR43071:SF1">
    <property type="entry name" value="2-AMINO-4-HYDROXY-6-HYDROXYMETHYLDIHYDROPTERIDINE PYROPHOSPHOKINASE"/>
    <property type="match status" value="1"/>
</dbReference>
<sequence length="170" mass="19180">MAHYKTAYIGLGSNLNNPREQINSALQALRNLPKTNDLCCSEWYGSKAIGPGDQPDYVNAAVAVNTQLDPFELLYQLQTIENAQGRQRSIRWGARTLDLDLLLYDDQQINSTELQLPHPETINRNFVLYPLNDLNADLVFPNGQTLRTLIKQCSITGLYQIDNTNNSLIE</sequence>
<evidence type="ECO:0000256" key="9">
    <source>
        <dbReference type="ARBA" id="ARBA00022909"/>
    </source>
</evidence>
<dbReference type="Proteomes" id="UP000242502">
    <property type="component" value="Unassembled WGS sequence"/>
</dbReference>
<dbReference type="InterPro" id="IPR000550">
    <property type="entry name" value="Hppk"/>
</dbReference>
<evidence type="ECO:0000256" key="5">
    <source>
        <dbReference type="ARBA" id="ARBA00022679"/>
    </source>
</evidence>
<keyword evidence="7 14" id="KW-0418">Kinase</keyword>
<dbReference type="GO" id="GO:0005524">
    <property type="term" value="F:ATP binding"/>
    <property type="evidence" value="ECO:0007669"/>
    <property type="project" value="UniProtKB-KW"/>
</dbReference>
<dbReference type="EC" id="2.7.6.3" evidence="3"/>
<evidence type="ECO:0000256" key="1">
    <source>
        <dbReference type="ARBA" id="ARBA00005051"/>
    </source>
</evidence>
<dbReference type="UniPathway" id="UPA00077">
    <property type="reaction ID" value="UER00155"/>
</dbReference>
<feature type="domain" description="7,8-dihydro-6-hydroxymethylpterin-pyrophosphokinase" evidence="13">
    <location>
        <begin position="91"/>
        <end position="102"/>
    </location>
</feature>
<evidence type="ECO:0000313" key="15">
    <source>
        <dbReference type="Proteomes" id="UP000242502"/>
    </source>
</evidence>
<evidence type="ECO:0000256" key="6">
    <source>
        <dbReference type="ARBA" id="ARBA00022741"/>
    </source>
</evidence>
<evidence type="ECO:0000256" key="12">
    <source>
        <dbReference type="ARBA" id="ARBA00033413"/>
    </source>
</evidence>
<keyword evidence="5" id="KW-0808">Transferase</keyword>
<dbReference type="GO" id="GO:0016301">
    <property type="term" value="F:kinase activity"/>
    <property type="evidence" value="ECO:0007669"/>
    <property type="project" value="UniProtKB-KW"/>
</dbReference>
<organism evidence="14 15">
    <name type="scientific">Candidatus Endobugula sertula</name>
    <name type="common">Bugula neritina bacterial symbiont</name>
    <dbReference type="NCBI Taxonomy" id="62101"/>
    <lineage>
        <taxon>Bacteria</taxon>
        <taxon>Pseudomonadati</taxon>
        <taxon>Pseudomonadota</taxon>
        <taxon>Gammaproteobacteria</taxon>
        <taxon>Cellvibrionales</taxon>
        <taxon>Cellvibrionaceae</taxon>
        <taxon>Candidatus Endobugula</taxon>
    </lineage>
</organism>
<comment type="pathway">
    <text evidence="1">Cofactor biosynthesis; tetrahydrofolate biosynthesis; 2-amino-4-hydroxy-6-hydroxymethyl-7,8-dihydropteridine diphosphate from 7,8-dihydroneopterin triphosphate: step 4/4.</text>
</comment>
<dbReference type="AlphaFoldDB" id="A0A1D2QTB1"/>
<dbReference type="CDD" id="cd00483">
    <property type="entry name" value="HPPK"/>
    <property type="match status" value="1"/>
</dbReference>
<evidence type="ECO:0000256" key="11">
    <source>
        <dbReference type="ARBA" id="ARBA00029766"/>
    </source>
</evidence>
<evidence type="ECO:0000259" key="13">
    <source>
        <dbReference type="PROSITE" id="PS00794"/>
    </source>
</evidence>
<dbReference type="InterPro" id="IPR035907">
    <property type="entry name" value="Hppk_sf"/>
</dbReference>
<comment type="similarity">
    <text evidence="2">Belongs to the HPPK family.</text>
</comment>
<proteinExistence type="inferred from homology"/>
<dbReference type="GO" id="GO:0046656">
    <property type="term" value="P:folic acid biosynthetic process"/>
    <property type="evidence" value="ECO:0007669"/>
    <property type="project" value="UniProtKB-KW"/>
</dbReference>
<evidence type="ECO:0000256" key="10">
    <source>
        <dbReference type="ARBA" id="ARBA00029409"/>
    </source>
</evidence>
<dbReference type="GO" id="GO:0046654">
    <property type="term" value="P:tetrahydrofolate biosynthetic process"/>
    <property type="evidence" value="ECO:0007669"/>
    <property type="project" value="UniProtKB-UniPathway"/>
</dbReference>
<dbReference type="NCBIfam" id="TIGR01498">
    <property type="entry name" value="folK"/>
    <property type="match status" value="1"/>
</dbReference>
<dbReference type="STRING" id="62101.AB835_01845"/>
<evidence type="ECO:0000256" key="4">
    <source>
        <dbReference type="ARBA" id="ARBA00016218"/>
    </source>
</evidence>
<evidence type="ECO:0000256" key="7">
    <source>
        <dbReference type="ARBA" id="ARBA00022777"/>
    </source>
</evidence>
<dbReference type="GO" id="GO:0003848">
    <property type="term" value="F:2-amino-4-hydroxy-6-hydroxymethyldihydropteridine diphosphokinase activity"/>
    <property type="evidence" value="ECO:0007669"/>
    <property type="project" value="UniProtKB-EC"/>
</dbReference>
<dbReference type="SUPFAM" id="SSF55083">
    <property type="entry name" value="6-hydroxymethyl-7,8-dihydropterin pyrophosphokinase, HPPK"/>
    <property type="match status" value="1"/>
</dbReference>
<keyword evidence="6" id="KW-0547">Nucleotide-binding</keyword>
<keyword evidence="9" id="KW-0289">Folate biosynthesis</keyword>
<dbReference type="PROSITE" id="PS00794">
    <property type="entry name" value="HPPK"/>
    <property type="match status" value="1"/>
</dbReference>
<reference evidence="14 15" key="1">
    <citation type="journal article" date="2016" name="Appl. Environ. Microbiol.">
        <title>Lack of Overt Genome Reduction in the Bryostatin-Producing Bryozoan Symbiont "Candidatus Endobugula sertula".</title>
        <authorList>
            <person name="Miller I.J."/>
            <person name="Vanee N."/>
            <person name="Fong S.S."/>
            <person name="Lim-Fong G.E."/>
            <person name="Kwan J.C."/>
        </authorList>
    </citation>
    <scope>NUCLEOTIDE SEQUENCE [LARGE SCALE GENOMIC DNA]</scope>
    <source>
        <strain evidence="14">AB1-4</strain>
    </source>
</reference>